<reference evidence="1" key="2">
    <citation type="submission" date="2023-05" db="EMBL/GenBank/DDBJ databases">
        <authorList>
            <person name="Schelkunov M.I."/>
        </authorList>
    </citation>
    <scope>NUCLEOTIDE SEQUENCE</scope>
    <source>
        <strain evidence="1">Hsosn_3</strain>
        <tissue evidence="1">Leaf</tissue>
    </source>
</reference>
<dbReference type="Proteomes" id="UP001237642">
    <property type="component" value="Unassembled WGS sequence"/>
</dbReference>
<name>A0AAD8MYG3_9APIA</name>
<proteinExistence type="predicted"/>
<comment type="caution">
    <text evidence="1">The sequence shown here is derived from an EMBL/GenBank/DDBJ whole genome shotgun (WGS) entry which is preliminary data.</text>
</comment>
<dbReference type="EMBL" id="JAUIZM010000003">
    <property type="protein sequence ID" value="KAK1394755.1"/>
    <property type="molecule type" value="Genomic_DNA"/>
</dbReference>
<accession>A0AAD8MYG3</accession>
<reference evidence="1" key="1">
    <citation type="submission" date="2023-02" db="EMBL/GenBank/DDBJ databases">
        <title>Genome of toxic invasive species Heracleum sosnowskyi carries increased number of genes despite the absence of recent whole-genome duplications.</title>
        <authorList>
            <person name="Schelkunov M."/>
            <person name="Shtratnikova V."/>
            <person name="Makarenko M."/>
            <person name="Klepikova A."/>
            <person name="Omelchenko D."/>
            <person name="Novikova G."/>
            <person name="Obukhova E."/>
            <person name="Bogdanov V."/>
            <person name="Penin A."/>
            <person name="Logacheva M."/>
        </authorList>
    </citation>
    <scope>NUCLEOTIDE SEQUENCE</scope>
    <source>
        <strain evidence="1">Hsosn_3</strain>
        <tissue evidence="1">Leaf</tissue>
    </source>
</reference>
<evidence type="ECO:0000313" key="1">
    <source>
        <dbReference type="EMBL" id="KAK1394755.1"/>
    </source>
</evidence>
<evidence type="ECO:0000313" key="2">
    <source>
        <dbReference type="Proteomes" id="UP001237642"/>
    </source>
</evidence>
<keyword evidence="2" id="KW-1185">Reference proteome</keyword>
<protein>
    <submittedName>
        <fullName evidence="1">Uncharacterized protein</fullName>
    </submittedName>
</protein>
<dbReference type="AlphaFoldDB" id="A0AAD8MYG3"/>
<sequence>MAGPSYLQYNTLQQAVTSGLELGVNLSDMTLKRAISTPISHPEALVDSSWDAELQNAEFQQGSSTAYQSQPFTGGLLLLTGYSVGVALNKSSRCASNCIK</sequence>
<gene>
    <name evidence="1" type="ORF">POM88_013811</name>
</gene>
<organism evidence="1 2">
    <name type="scientific">Heracleum sosnowskyi</name>
    <dbReference type="NCBI Taxonomy" id="360622"/>
    <lineage>
        <taxon>Eukaryota</taxon>
        <taxon>Viridiplantae</taxon>
        <taxon>Streptophyta</taxon>
        <taxon>Embryophyta</taxon>
        <taxon>Tracheophyta</taxon>
        <taxon>Spermatophyta</taxon>
        <taxon>Magnoliopsida</taxon>
        <taxon>eudicotyledons</taxon>
        <taxon>Gunneridae</taxon>
        <taxon>Pentapetalae</taxon>
        <taxon>asterids</taxon>
        <taxon>campanulids</taxon>
        <taxon>Apiales</taxon>
        <taxon>Apiaceae</taxon>
        <taxon>Apioideae</taxon>
        <taxon>apioid superclade</taxon>
        <taxon>Tordylieae</taxon>
        <taxon>Tordyliinae</taxon>
        <taxon>Heracleum</taxon>
    </lineage>
</organism>